<keyword evidence="1" id="KW-0732">Signal</keyword>
<dbReference type="Proteomes" id="UP000478546">
    <property type="component" value="Unassembled WGS sequence"/>
</dbReference>
<evidence type="ECO:0000256" key="1">
    <source>
        <dbReference type="SAM" id="SignalP"/>
    </source>
</evidence>
<organism evidence="2 3">
    <name type="scientific">Pontibacter fetidus</name>
    <dbReference type="NCBI Taxonomy" id="2700082"/>
    <lineage>
        <taxon>Bacteria</taxon>
        <taxon>Pseudomonadati</taxon>
        <taxon>Bacteroidota</taxon>
        <taxon>Cytophagia</taxon>
        <taxon>Cytophagales</taxon>
        <taxon>Hymenobacteraceae</taxon>
        <taxon>Pontibacter</taxon>
    </lineage>
</organism>
<dbReference type="AlphaFoldDB" id="A0A6B2H387"/>
<comment type="caution">
    <text evidence="2">The sequence shown here is derived from an EMBL/GenBank/DDBJ whole genome shotgun (WGS) entry which is preliminary data.</text>
</comment>
<dbReference type="RefSeq" id="WP_162346617.1">
    <property type="nucleotide sequence ID" value="NZ_JAAEAA010000014.1"/>
</dbReference>
<protein>
    <recommendedName>
        <fullName evidence="4">Outer membrane protein beta-barrel domain-containing protein</fullName>
    </recommendedName>
</protein>
<evidence type="ECO:0000313" key="2">
    <source>
        <dbReference type="EMBL" id="NDK56558.1"/>
    </source>
</evidence>
<feature type="signal peptide" evidence="1">
    <location>
        <begin position="1"/>
        <end position="20"/>
    </location>
</feature>
<name>A0A6B2H387_9BACT</name>
<evidence type="ECO:0008006" key="4">
    <source>
        <dbReference type="Google" id="ProtNLM"/>
    </source>
</evidence>
<accession>A0A6B2H387</accession>
<gene>
    <name evidence="2" type="ORF">GWO68_11565</name>
</gene>
<sequence>MKSKLIAIALFVAAAFTAQAQDETTTTAVKPTAGNITTEVLFNNFGDISLNNGLLRARYFASDDLAYRLSLGLTYDYDKLSEEAHTSVFGLTLAPGIEKHFAGTNRLSPYIGAELPISIRSANYEDDDTTIKGATSMGGANRGYFSVGLNAVAGVDFYFAKHFYAGVELGTGLSYFKNSEIEVEGPFNSKSEGFHSVRFGQFVNGGIRVGYVF</sequence>
<dbReference type="EMBL" id="JAAEAA010000014">
    <property type="protein sequence ID" value="NDK56558.1"/>
    <property type="molecule type" value="Genomic_DNA"/>
</dbReference>
<reference evidence="2 3" key="1">
    <citation type="submission" date="2020-01" db="EMBL/GenBank/DDBJ databases">
        <authorList>
            <person name="Kim M.K."/>
        </authorList>
    </citation>
    <scope>NUCLEOTIDE SEQUENCE [LARGE SCALE GENOMIC DNA]</scope>
    <source>
        <strain evidence="2 3">BT213</strain>
    </source>
</reference>
<proteinExistence type="predicted"/>
<dbReference type="InterPro" id="IPR011250">
    <property type="entry name" value="OMP/PagP_B-barrel"/>
</dbReference>
<dbReference type="Gene3D" id="2.40.160.20">
    <property type="match status" value="1"/>
</dbReference>
<evidence type="ECO:0000313" key="3">
    <source>
        <dbReference type="Proteomes" id="UP000478546"/>
    </source>
</evidence>
<feature type="chain" id="PRO_5025656592" description="Outer membrane protein beta-barrel domain-containing protein" evidence="1">
    <location>
        <begin position="21"/>
        <end position="213"/>
    </location>
</feature>
<dbReference type="SUPFAM" id="SSF56925">
    <property type="entry name" value="OMPA-like"/>
    <property type="match status" value="1"/>
</dbReference>
<keyword evidence="3" id="KW-1185">Reference proteome</keyword>